<proteinExistence type="predicted"/>
<sequence>MDIHDNNRISMYVIGNDIPINCQDLDFIYVNNLDELTLDSPSVIILALEPKKQNQALLSLHQDFPLWNSQVYVLQESTLTEYLSDGIFDPFKITAQWKQHQSKLSLIEEEPIDKLLAWLWLGLDRRLLPLCQSEKRELYYYPLLHCYFGEDYEPYHYFQLEEKRGYLEKLNTVDKIRLCSSCHSGHLNYIETCPDCKSTNIEEILSLHCFTCGHVGKEQRFVKQDKLQCPNCFTKLRHIGVDYDRPLERYQCRDCQLSFSESVVRVRCLSCFHMNETSELIARPINQFKVGEQVKGLMMYGRRPIEQALSLNGLIDQNSFHNLLVWINKLAIRHEQHHLLLGVQLSGIDSYSKEFGEIKRIQLIDEISSHFNGLLRDTDICCQYNSELMLLLMPMTPRSSHKIIEDKVANIASDIESELVTLHLYIWELPDPSLSNSASVWLADLLKDI</sequence>
<comment type="caution">
    <text evidence="2">The sequence shown here is derived from an EMBL/GenBank/DDBJ whole genome shotgun (WGS) entry which is preliminary data.</text>
</comment>
<dbReference type="RefSeq" id="WP_146863433.1">
    <property type="nucleotide sequence ID" value="NZ_BJTZ01000007.1"/>
</dbReference>
<feature type="domain" description="Thaumarchaeal output" evidence="1">
    <location>
        <begin position="106"/>
        <end position="290"/>
    </location>
</feature>
<dbReference type="Proteomes" id="UP000321787">
    <property type="component" value="Unassembled WGS sequence"/>
</dbReference>
<dbReference type="InterPro" id="IPR040572">
    <property type="entry name" value="TackOD1"/>
</dbReference>
<name>A0A510UG19_ALIFS</name>
<reference evidence="2 3" key="1">
    <citation type="submission" date="2019-07" db="EMBL/GenBank/DDBJ databases">
        <title>Whole genome shotgun sequence of Aliivibrio fischeri NBRC 101058.</title>
        <authorList>
            <person name="Hosoyama A."/>
            <person name="Uohara A."/>
            <person name="Ohji S."/>
            <person name="Ichikawa N."/>
        </authorList>
    </citation>
    <scope>NUCLEOTIDE SEQUENCE [LARGE SCALE GENOMIC DNA]</scope>
    <source>
        <strain evidence="2 3">NBRC 101058</strain>
    </source>
</reference>
<evidence type="ECO:0000313" key="2">
    <source>
        <dbReference type="EMBL" id="GEK13517.1"/>
    </source>
</evidence>
<dbReference type="EMBL" id="BJTZ01000007">
    <property type="protein sequence ID" value="GEK13517.1"/>
    <property type="molecule type" value="Genomic_DNA"/>
</dbReference>
<evidence type="ECO:0000259" key="1">
    <source>
        <dbReference type="Pfam" id="PF18551"/>
    </source>
</evidence>
<accession>A0A510UG19</accession>
<dbReference type="AlphaFoldDB" id="A0A510UG19"/>
<gene>
    <name evidence="2" type="ORF">AFI02nite_15530</name>
</gene>
<dbReference type="Pfam" id="PF18551">
    <property type="entry name" value="TackOD1"/>
    <property type="match status" value="1"/>
</dbReference>
<evidence type="ECO:0000313" key="3">
    <source>
        <dbReference type="Proteomes" id="UP000321787"/>
    </source>
</evidence>
<protein>
    <recommendedName>
        <fullName evidence="1">Thaumarchaeal output domain-containing protein</fullName>
    </recommendedName>
</protein>
<organism evidence="2 3">
    <name type="scientific">Aliivibrio fischeri</name>
    <name type="common">Vibrio fischeri</name>
    <dbReference type="NCBI Taxonomy" id="668"/>
    <lineage>
        <taxon>Bacteria</taxon>
        <taxon>Pseudomonadati</taxon>
        <taxon>Pseudomonadota</taxon>
        <taxon>Gammaproteobacteria</taxon>
        <taxon>Vibrionales</taxon>
        <taxon>Vibrionaceae</taxon>
        <taxon>Aliivibrio</taxon>
    </lineage>
</organism>